<dbReference type="GO" id="GO:0005829">
    <property type="term" value="C:cytosol"/>
    <property type="evidence" value="ECO:0007669"/>
    <property type="project" value="TreeGrafter"/>
</dbReference>
<dbReference type="PROSITE" id="PS50110">
    <property type="entry name" value="RESPONSE_REGULATORY"/>
    <property type="match status" value="1"/>
</dbReference>
<dbReference type="AlphaFoldDB" id="A0A5C4THC0"/>
<gene>
    <name evidence="11" type="ORF">FE784_02170</name>
</gene>
<dbReference type="PROSITE" id="PS51755">
    <property type="entry name" value="OMPR_PHOB"/>
    <property type="match status" value="1"/>
</dbReference>
<dbReference type="Pfam" id="PF00072">
    <property type="entry name" value="Response_reg"/>
    <property type="match status" value="1"/>
</dbReference>
<dbReference type="SUPFAM" id="SSF52172">
    <property type="entry name" value="CheY-like"/>
    <property type="match status" value="1"/>
</dbReference>
<feature type="DNA-binding region" description="OmpR/PhoB-type" evidence="8">
    <location>
        <begin position="148"/>
        <end position="247"/>
    </location>
</feature>
<evidence type="ECO:0000256" key="8">
    <source>
        <dbReference type="PROSITE-ProRule" id="PRU01091"/>
    </source>
</evidence>
<feature type="domain" description="OmpR/PhoB-type" evidence="10">
    <location>
        <begin position="148"/>
        <end position="247"/>
    </location>
</feature>
<name>A0A5C4THC0_9BACL</name>
<dbReference type="FunFam" id="3.40.50.2300:FF:000001">
    <property type="entry name" value="DNA-binding response regulator PhoB"/>
    <property type="match status" value="1"/>
</dbReference>
<dbReference type="OrthoDB" id="9790442at2"/>
<accession>A0A5C4THC0</accession>
<dbReference type="CDD" id="cd00383">
    <property type="entry name" value="trans_reg_C"/>
    <property type="match status" value="1"/>
</dbReference>
<evidence type="ECO:0000256" key="2">
    <source>
        <dbReference type="ARBA" id="ARBA00022553"/>
    </source>
</evidence>
<dbReference type="SUPFAM" id="SSF46894">
    <property type="entry name" value="C-terminal effector domain of the bipartite response regulators"/>
    <property type="match status" value="1"/>
</dbReference>
<keyword evidence="6" id="KW-0804">Transcription</keyword>
<organism evidence="11 12">
    <name type="scientific">Paenibacillus hemerocallicola</name>
    <dbReference type="NCBI Taxonomy" id="1172614"/>
    <lineage>
        <taxon>Bacteria</taxon>
        <taxon>Bacillati</taxon>
        <taxon>Bacillota</taxon>
        <taxon>Bacilli</taxon>
        <taxon>Bacillales</taxon>
        <taxon>Paenibacillaceae</taxon>
        <taxon>Paenibacillus</taxon>
    </lineage>
</organism>
<reference evidence="11 12" key="1">
    <citation type="submission" date="2019-05" db="EMBL/GenBank/DDBJ databases">
        <title>We sequenced the genome of Paenibacillus hemerocallicola KCTC 33185 for further insight into its adaptation and study the phylogeny of Paenibacillus.</title>
        <authorList>
            <person name="Narsing Rao M.P."/>
        </authorList>
    </citation>
    <scope>NUCLEOTIDE SEQUENCE [LARGE SCALE GENOMIC DNA]</scope>
    <source>
        <strain evidence="11 12">KCTC 33185</strain>
    </source>
</reference>
<dbReference type="SMART" id="SM00862">
    <property type="entry name" value="Trans_reg_C"/>
    <property type="match status" value="1"/>
</dbReference>
<dbReference type="PANTHER" id="PTHR48111">
    <property type="entry name" value="REGULATOR OF RPOS"/>
    <property type="match status" value="1"/>
</dbReference>
<evidence type="ECO:0000256" key="6">
    <source>
        <dbReference type="ARBA" id="ARBA00023163"/>
    </source>
</evidence>
<dbReference type="InterPro" id="IPR011006">
    <property type="entry name" value="CheY-like_superfamily"/>
</dbReference>
<dbReference type="GO" id="GO:0000976">
    <property type="term" value="F:transcription cis-regulatory region binding"/>
    <property type="evidence" value="ECO:0007669"/>
    <property type="project" value="TreeGrafter"/>
</dbReference>
<dbReference type="Gene3D" id="1.10.10.10">
    <property type="entry name" value="Winged helix-like DNA-binding domain superfamily/Winged helix DNA-binding domain"/>
    <property type="match status" value="1"/>
</dbReference>
<keyword evidence="12" id="KW-1185">Reference proteome</keyword>
<dbReference type="PANTHER" id="PTHR48111:SF21">
    <property type="entry name" value="DNA-BINDING DUAL MASTER TRANSCRIPTIONAL REGULATOR RPAA"/>
    <property type="match status" value="1"/>
</dbReference>
<dbReference type="Gene3D" id="6.10.250.690">
    <property type="match status" value="1"/>
</dbReference>
<dbReference type="CDD" id="cd17574">
    <property type="entry name" value="REC_OmpR"/>
    <property type="match status" value="1"/>
</dbReference>
<keyword evidence="4" id="KW-0805">Transcription regulation</keyword>
<dbReference type="GO" id="GO:0006355">
    <property type="term" value="P:regulation of DNA-templated transcription"/>
    <property type="evidence" value="ECO:0007669"/>
    <property type="project" value="InterPro"/>
</dbReference>
<dbReference type="SMART" id="SM00448">
    <property type="entry name" value="REC"/>
    <property type="match status" value="1"/>
</dbReference>
<evidence type="ECO:0000256" key="5">
    <source>
        <dbReference type="ARBA" id="ARBA00023125"/>
    </source>
</evidence>
<evidence type="ECO:0000259" key="10">
    <source>
        <dbReference type="PROSITE" id="PS51755"/>
    </source>
</evidence>
<evidence type="ECO:0000313" key="12">
    <source>
        <dbReference type="Proteomes" id="UP000307943"/>
    </source>
</evidence>
<evidence type="ECO:0000256" key="3">
    <source>
        <dbReference type="ARBA" id="ARBA00023012"/>
    </source>
</evidence>
<keyword evidence="2 7" id="KW-0597">Phosphoprotein</keyword>
<evidence type="ECO:0000256" key="4">
    <source>
        <dbReference type="ARBA" id="ARBA00023015"/>
    </source>
</evidence>
<comment type="subcellular location">
    <subcellularLocation>
        <location evidence="1">Cytoplasm</location>
    </subcellularLocation>
</comment>
<feature type="domain" description="Response regulatory" evidence="9">
    <location>
        <begin position="15"/>
        <end position="128"/>
    </location>
</feature>
<evidence type="ECO:0000259" key="9">
    <source>
        <dbReference type="PROSITE" id="PS50110"/>
    </source>
</evidence>
<keyword evidence="5 8" id="KW-0238">DNA-binding</keyword>
<dbReference type="InterPro" id="IPR039420">
    <property type="entry name" value="WalR-like"/>
</dbReference>
<dbReference type="InterPro" id="IPR001789">
    <property type="entry name" value="Sig_transdc_resp-reg_receiver"/>
</dbReference>
<comment type="caution">
    <text evidence="11">The sequence shown here is derived from an EMBL/GenBank/DDBJ whole genome shotgun (WGS) entry which is preliminary data.</text>
</comment>
<dbReference type="InterPro" id="IPR036388">
    <property type="entry name" value="WH-like_DNA-bd_sf"/>
</dbReference>
<dbReference type="GO" id="GO:0000156">
    <property type="term" value="F:phosphorelay response regulator activity"/>
    <property type="evidence" value="ECO:0007669"/>
    <property type="project" value="TreeGrafter"/>
</dbReference>
<sequence length="250" mass="28013">MDWEGIRLESAENATVLIVEDDNEIRELLRLYLIKHGYRTVEATDGITALRQFETARPNLVLLDIQLPGVDGLEVCEQIRSVSNVPIVFVSARGEAEDIVQGLNLGADDYIPKPFDPAVVVARVKANLRRAPIYRRYEAAAPGTRIAEPAIPAEGIYIDPKKMTVHADGQEVRLSAKEFQLLAFMASHPNEVFAASELYEQVWGSDSNDDPRTVMVHIYNMRKKLEHNPAEPRFIVSVRGMGYRYEGGAH</sequence>
<dbReference type="Proteomes" id="UP000307943">
    <property type="component" value="Unassembled WGS sequence"/>
</dbReference>
<dbReference type="FunFam" id="1.10.10.10:FF:000018">
    <property type="entry name" value="DNA-binding response regulator ResD"/>
    <property type="match status" value="1"/>
</dbReference>
<dbReference type="InterPro" id="IPR016032">
    <property type="entry name" value="Sig_transdc_resp-reg_C-effctor"/>
</dbReference>
<proteinExistence type="predicted"/>
<feature type="modified residue" description="4-aspartylphosphate" evidence="7">
    <location>
        <position position="64"/>
    </location>
</feature>
<evidence type="ECO:0000256" key="1">
    <source>
        <dbReference type="ARBA" id="ARBA00004496"/>
    </source>
</evidence>
<dbReference type="GO" id="GO:0032993">
    <property type="term" value="C:protein-DNA complex"/>
    <property type="evidence" value="ECO:0007669"/>
    <property type="project" value="TreeGrafter"/>
</dbReference>
<keyword evidence="3" id="KW-0902">Two-component regulatory system</keyword>
<protein>
    <submittedName>
        <fullName evidence="11">Response regulator transcription factor</fullName>
    </submittedName>
</protein>
<evidence type="ECO:0000313" key="11">
    <source>
        <dbReference type="EMBL" id="TNJ67967.1"/>
    </source>
</evidence>
<dbReference type="InterPro" id="IPR001867">
    <property type="entry name" value="OmpR/PhoB-type_DNA-bd"/>
</dbReference>
<dbReference type="EMBL" id="VDCQ01000002">
    <property type="protein sequence ID" value="TNJ67967.1"/>
    <property type="molecule type" value="Genomic_DNA"/>
</dbReference>
<dbReference type="Pfam" id="PF00486">
    <property type="entry name" value="Trans_reg_C"/>
    <property type="match status" value="1"/>
</dbReference>
<evidence type="ECO:0000256" key="7">
    <source>
        <dbReference type="PROSITE-ProRule" id="PRU00169"/>
    </source>
</evidence>
<dbReference type="Gene3D" id="3.40.50.2300">
    <property type="match status" value="1"/>
</dbReference>